<gene>
    <name evidence="4" type="ORF">CBI38_21485</name>
</gene>
<name>A0A2S2C4C1_9NOCA</name>
<keyword evidence="2" id="KW-0560">Oxidoreductase</keyword>
<dbReference type="AlphaFoldDB" id="A0A2S2C4C1"/>
<dbReference type="InterPro" id="IPR020843">
    <property type="entry name" value="ER"/>
</dbReference>
<dbReference type="InterPro" id="IPR013149">
    <property type="entry name" value="ADH-like_C"/>
</dbReference>
<proteinExistence type="predicted"/>
<dbReference type="PANTHER" id="PTHR43401">
    <property type="entry name" value="L-THREONINE 3-DEHYDROGENASE"/>
    <property type="match status" value="1"/>
</dbReference>
<evidence type="ECO:0000259" key="3">
    <source>
        <dbReference type="SMART" id="SM00829"/>
    </source>
</evidence>
<evidence type="ECO:0000256" key="1">
    <source>
        <dbReference type="ARBA" id="ARBA00001947"/>
    </source>
</evidence>
<feature type="domain" description="Enoyl reductase (ER)" evidence="3">
    <location>
        <begin position="10"/>
        <end position="345"/>
    </location>
</feature>
<dbReference type="Proteomes" id="UP000245711">
    <property type="component" value="Chromosome"/>
</dbReference>
<accession>A0A2S2C4C1</accession>
<evidence type="ECO:0000256" key="2">
    <source>
        <dbReference type="ARBA" id="ARBA00023002"/>
    </source>
</evidence>
<sequence>MLAVQLTAWGESPVVREVPEPAFTGKQLLIKVGAAGLCRSDLGVMDSPVGRFDYPLPLTLGHEVAGIVVDAGPEGNRSLIGESVVVHGIWSCQACRNCRRGRQNYCLELVPRQDGRLSPIGNGLGHHGGLAELMVVPSADVLVPTGALPAEQAAPLADAGLTAYHAIRLHKDLIDSDTVAVVVGIGGLGHLAVQILRALGVRRIVAVDTREQAHELAIGSGAKACHLTLEGAARDIATLGGADLIFDFVGAPPTIGPAPGLLAPGGRIVVVGSAGGRLTVGKDLGFVSGWQVGAPFWGTTDDLRDVVALAQAGTLHAEVTRFGFSEVRDAYRKLRSGSFAGRGVLVPGL</sequence>
<dbReference type="InterPro" id="IPR050129">
    <property type="entry name" value="Zn_alcohol_dh"/>
</dbReference>
<keyword evidence="5" id="KW-1185">Reference proteome</keyword>
<comment type="cofactor">
    <cofactor evidence="1">
        <name>Zn(2+)</name>
        <dbReference type="ChEBI" id="CHEBI:29105"/>
    </cofactor>
</comment>
<dbReference type="InterPro" id="IPR013154">
    <property type="entry name" value="ADH-like_N"/>
</dbReference>
<organism evidence="4 5">
    <name type="scientific">Rhodococcus oxybenzonivorans</name>
    <dbReference type="NCBI Taxonomy" id="1990687"/>
    <lineage>
        <taxon>Bacteria</taxon>
        <taxon>Bacillati</taxon>
        <taxon>Actinomycetota</taxon>
        <taxon>Actinomycetes</taxon>
        <taxon>Mycobacteriales</taxon>
        <taxon>Nocardiaceae</taxon>
        <taxon>Rhodococcus</taxon>
    </lineage>
</organism>
<evidence type="ECO:0000313" key="5">
    <source>
        <dbReference type="Proteomes" id="UP000245711"/>
    </source>
</evidence>
<dbReference type="Pfam" id="PF00107">
    <property type="entry name" value="ADH_zinc_N"/>
    <property type="match status" value="1"/>
</dbReference>
<dbReference type="EMBL" id="CP021354">
    <property type="protein sequence ID" value="AWK75731.1"/>
    <property type="molecule type" value="Genomic_DNA"/>
</dbReference>
<dbReference type="RefSeq" id="WP_109335262.1">
    <property type="nucleotide sequence ID" value="NZ_CP021354.1"/>
</dbReference>
<dbReference type="SUPFAM" id="SSF51735">
    <property type="entry name" value="NAD(P)-binding Rossmann-fold domains"/>
    <property type="match status" value="1"/>
</dbReference>
<dbReference type="Gene3D" id="3.40.50.720">
    <property type="entry name" value="NAD(P)-binding Rossmann-like Domain"/>
    <property type="match status" value="1"/>
</dbReference>
<protein>
    <submittedName>
        <fullName evidence="4">Dehydrogenase</fullName>
    </submittedName>
</protein>
<dbReference type="PANTHER" id="PTHR43401:SF4">
    <property type="entry name" value="D-ARABINOSE 1-DEHYDROGENASE (NADP(+))"/>
    <property type="match status" value="1"/>
</dbReference>
<dbReference type="OrthoDB" id="3567264at2"/>
<reference evidence="4 5" key="1">
    <citation type="submission" date="2017-05" db="EMBL/GenBank/DDBJ databases">
        <title>Isolation of Rhodococcus sp. S2-17 biodegrading of BP-3.</title>
        <authorList>
            <person name="Lee Y."/>
            <person name="Kim K.H."/>
            <person name="Chun B.H."/>
            <person name="Jung H.S."/>
            <person name="Jeon C.O."/>
        </authorList>
    </citation>
    <scope>NUCLEOTIDE SEQUENCE [LARGE SCALE GENOMIC DNA]</scope>
    <source>
        <strain evidence="4 5">S2-17</strain>
    </source>
</reference>
<dbReference type="InterPro" id="IPR011032">
    <property type="entry name" value="GroES-like_sf"/>
</dbReference>
<dbReference type="InterPro" id="IPR036291">
    <property type="entry name" value="NAD(P)-bd_dom_sf"/>
</dbReference>
<dbReference type="Pfam" id="PF08240">
    <property type="entry name" value="ADH_N"/>
    <property type="match status" value="1"/>
</dbReference>
<dbReference type="KEGG" id="roz:CBI38_21485"/>
<dbReference type="Gene3D" id="3.90.180.10">
    <property type="entry name" value="Medium-chain alcohol dehydrogenases, catalytic domain"/>
    <property type="match status" value="1"/>
</dbReference>
<dbReference type="SMART" id="SM00829">
    <property type="entry name" value="PKS_ER"/>
    <property type="match status" value="1"/>
</dbReference>
<evidence type="ECO:0000313" key="4">
    <source>
        <dbReference type="EMBL" id="AWK75731.1"/>
    </source>
</evidence>
<dbReference type="GO" id="GO:0016491">
    <property type="term" value="F:oxidoreductase activity"/>
    <property type="evidence" value="ECO:0007669"/>
    <property type="project" value="UniProtKB-KW"/>
</dbReference>
<dbReference type="SUPFAM" id="SSF50129">
    <property type="entry name" value="GroES-like"/>
    <property type="match status" value="1"/>
</dbReference>